<feature type="compositionally biased region" description="Basic and acidic residues" evidence="5">
    <location>
        <begin position="109"/>
        <end position="124"/>
    </location>
</feature>
<dbReference type="Proteomes" id="UP001610334">
    <property type="component" value="Unassembled WGS sequence"/>
</dbReference>
<dbReference type="Gene3D" id="1.20.5.170">
    <property type="match status" value="1"/>
</dbReference>
<keyword evidence="2" id="KW-0805">Transcription regulation</keyword>
<dbReference type="CDD" id="cd14687">
    <property type="entry name" value="bZIP_ATF2"/>
    <property type="match status" value="1"/>
</dbReference>
<dbReference type="SUPFAM" id="SSF57959">
    <property type="entry name" value="Leucine zipper domain"/>
    <property type="match status" value="1"/>
</dbReference>
<dbReference type="InterPro" id="IPR004827">
    <property type="entry name" value="bZIP"/>
</dbReference>
<dbReference type="EMBL" id="JBFXLT010000131">
    <property type="protein sequence ID" value="KAL2807775.1"/>
    <property type="molecule type" value="Genomic_DNA"/>
</dbReference>
<dbReference type="SMART" id="SM00338">
    <property type="entry name" value="BRLZ"/>
    <property type="match status" value="1"/>
</dbReference>
<dbReference type="Pfam" id="PF00170">
    <property type="entry name" value="bZIP_1"/>
    <property type="match status" value="1"/>
</dbReference>
<evidence type="ECO:0000256" key="5">
    <source>
        <dbReference type="SAM" id="MobiDB-lite"/>
    </source>
</evidence>
<keyword evidence="8" id="KW-1185">Reference proteome</keyword>
<dbReference type="PROSITE" id="PS50217">
    <property type="entry name" value="BZIP"/>
    <property type="match status" value="1"/>
</dbReference>
<accession>A0ABR4GX86</accession>
<reference evidence="7 8" key="1">
    <citation type="submission" date="2024-07" db="EMBL/GenBank/DDBJ databases">
        <title>Section-level genome sequencing and comparative genomics of Aspergillus sections Usti and Cavernicolus.</title>
        <authorList>
            <consortium name="Lawrence Berkeley National Laboratory"/>
            <person name="Nybo J.L."/>
            <person name="Vesth T.C."/>
            <person name="Theobald S."/>
            <person name="Frisvad J.C."/>
            <person name="Larsen T.O."/>
            <person name="Kjaerboelling I."/>
            <person name="Rothschild-Mancinelli K."/>
            <person name="Lyhne E.K."/>
            <person name="Kogle M.E."/>
            <person name="Barry K."/>
            <person name="Clum A."/>
            <person name="Na H."/>
            <person name="Ledsgaard L."/>
            <person name="Lin J."/>
            <person name="Lipzen A."/>
            <person name="Kuo A."/>
            <person name="Riley R."/>
            <person name="Mondo S."/>
            <person name="Labutti K."/>
            <person name="Haridas S."/>
            <person name="Pangalinan J."/>
            <person name="Salamov A.A."/>
            <person name="Simmons B.A."/>
            <person name="Magnuson J.K."/>
            <person name="Chen J."/>
            <person name="Drula E."/>
            <person name="Henrissat B."/>
            <person name="Wiebenga A."/>
            <person name="Lubbers R.J."/>
            <person name="Gomes A.C."/>
            <person name="Makela M.R."/>
            <person name="Stajich J."/>
            <person name="Grigoriev I.V."/>
            <person name="Mortensen U.H."/>
            <person name="De Vries R.P."/>
            <person name="Baker S.E."/>
            <person name="Andersen M.R."/>
        </authorList>
    </citation>
    <scope>NUCLEOTIDE SEQUENCE [LARGE SCALE GENOMIC DNA]</scope>
    <source>
        <strain evidence="7 8">CBS 588.65</strain>
    </source>
</reference>
<feature type="domain" description="BZIP" evidence="6">
    <location>
        <begin position="113"/>
        <end position="176"/>
    </location>
</feature>
<protein>
    <recommendedName>
        <fullName evidence="6">BZIP domain-containing protein</fullName>
    </recommendedName>
</protein>
<dbReference type="PROSITE" id="PS00036">
    <property type="entry name" value="BZIP_BASIC"/>
    <property type="match status" value="1"/>
</dbReference>
<evidence type="ECO:0000256" key="4">
    <source>
        <dbReference type="ARBA" id="ARBA00023242"/>
    </source>
</evidence>
<comment type="subcellular location">
    <subcellularLocation>
        <location evidence="1">Nucleus</location>
    </subcellularLocation>
</comment>
<keyword evidence="4" id="KW-0539">Nucleus</keyword>
<evidence type="ECO:0000313" key="7">
    <source>
        <dbReference type="EMBL" id="KAL2807775.1"/>
    </source>
</evidence>
<evidence type="ECO:0000313" key="8">
    <source>
        <dbReference type="Proteomes" id="UP001610334"/>
    </source>
</evidence>
<evidence type="ECO:0000256" key="1">
    <source>
        <dbReference type="ARBA" id="ARBA00004123"/>
    </source>
</evidence>
<keyword evidence="3" id="KW-0804">Transcription</keyword>
<sequence length="251" mass="28321">MSTQATLDLPDLFLDSLIAPEFILPADPSSPEFLPLTLLEKPAPRGSSETSIDAQVNPAPLFLCSFPSSSSFASSTAADNNSGFSFDNNCLSPYSDLSDVKSSSSPRWRNRDTDKRAKHLERNRAAASKSRRKKKRETDQLQNQFQEVSRRKSRLEDEVKDLKSQLLSLKDQILMHSRCNDEAIYIYLGRIVEQVTRYNSFSCALTDETDGEDDRRHRMGLAPRRMRWQASAGIDATLPITHLNWTSGFET</sequence>
<proteinExistence type="predicted"/>
<dbReference type="PANTHER" id="PTHR19304">
    <property type="entry name" value="CYCLIC-AMP RESPONSE ELEMENT BINDING PROTEIN"/>
    <property type="match status" value="1"/>
</dbReference>
<dbReference type="InterPro" id="IPR046347">
    <property type="entry name" value="bZIP_sf"/>
</dbReference>
<evidence type="ECO:0000259" key="6">
    <source>
        <dbReference type="PROSITE" id="PS50217"/>
    </source>
</evidence>
<evidence type="ECO:0000256" key="2">
    <source>
        <dbReference type="ARBA" id="ARBA00023015"/>
    </source>
</evidence>
<comment type="caution">
    <text evidence="7">The sequence shown here is derived from an EMBL/GenBank/DDBJ whole genome shotgun (WGS) entry which is preliminary data.</text>
</comment>
<dbReference type="InterPro" id="IPR051027">
    <property type="entry name" value="bZIP_transcription_factors"/>
</dbReference>
<gene>
    <name evidence="7" type="ORF">BJX63DRAFT_425134</name>
</gene>
<feature type="compositionally biased region" description="Low complexity" evidence="5">
    <location>
        <begin position="97"/>
        <end position="106"/>
    </location>
</feature>
<evidence type="ECO:0000256" key="3">
    <source>
        <dbReference type="ARBA" id="ARBA00023163"/>
    </source>
</evidence>
<feature type="region of interest" description="Disordered" evidence="5">
    <location>
        <begin position="97"/>
        <end position="154"/>
    </location>
</feature>
<organism evidence="7 8">
    <name type="scientific">Aspergillus granulosus</name>
    <dbReference type="NCBI Taxonomy" id="176169"/>
    <lineage>
        <taxon>Eukaryota</taxon>
        <taxon>Fungi</taxon>
        <taxon>Dikarya</taxon>
        <taxon>Ascomycota</taxon>
        <taxon>Pezizomycotina</taxon>
        <taxon>Eurotiomycetes</taxon>
        <taxon>Eurotiomycetidae</taxon>
        <taxon>Eurotiales</taxon>
        <taxon>Aspergillaceae</taxon>
        <taxon>Aspergillus</taxon>
        <taxon>Aspergillus subgen. Nidulantes</taxon>
    </lineage>
</organism>
<name>A0ABR4GX86_9EURO</name>